<dbReference type="SUPFAM" id="SSF48452">
    <property type="entry name" value="TPR-like"/>
    <property type="match status" value="1"/>
</dbReference>
<keyword evidence="3" id="KW-1185">Reference proteome</keyword>
<evidence type="ECO:0000313" key="3">
    <source>
        <dbReference type="Proteomes" id="UP000243606"/>
    </source>
</evidence>
<name>A0A1I3M7T1_9PSED</name>
<evidence type="ECO:0000259" key="1">
    <source>
        <dbReference type="Pfam" id="PF13529"/>
    </source>
</evidence>
<dbReference type="NCBIfam" id="NF033920">
    <property type="entry name" value="C39_PA2778_fam"/>
    <property type="match status" value="1"/>
</dbReference>
<dbReference type="STRING" id="425504.SAMN05216206_3195"/>
<dbReference type="Gene3D" id="3.90.70.10">
    <property type="entry name" value="Cysteine proteinases"/>
    <property type="match status" value="1"/>
</dbReference>
<evidence type="ECO:0000313" key="2">
    <source>
        <dbReference type="EMBL" id="SFI93023.1"/>
    </source>
</evidence>
<dbReference type="Pfam" id="PF13529">
    <property type="entry name" value="Peptidase_C39_2"/>
    <property type="match status" value="1"/>
</dbReference>
<feature type="domain" description="Peptidase C39-like" evidence="1">
    <location>
        <begin position="31"/>
        <end position="143"/>
    </location>
</feature>
<sequence length="302" mass="33033">MLLLCACAGQSTYMPAQSVLQQLPSTTYVEQVSFYPQDDYQCGPASLAMLLSQRGFADTPDSLKGRVYLPQRQGSLQVEMVAAAREHGLLVYPLNKSLLALLREVAAGNAVLVMQNLGFNWMPQWHYAVVVGYDLNTQEIIVHSGTQKAQREPFSLFMRLWNRSERWAVIALPADQLPASAEPLAYLRAASDLEQSRQLDAAKRAYTTALHTWPEQAAGRFGLGNVAWAQNQPEQAVAQFRTLVSDFPTLKAGWNNLAVALTAVGCTQAARQAEACANGMQVQTAPPLPKTDPLSCEIPACP</sequence>
<dbReference type="InterPro" id="IPR039563">
    <property type="entry name" value="Peptidase_C39_single_dom"/>
</dbReference>
<dbReference type="Pfam" id="PF13432">
    <property type="entry name" value="TPR_16"/>
    <property type="match status" value="1"/>
</dbReference>
<gene>
    <name evidence="2" type="ORF">SAMN05216206_3195</name>
</gene>
<dbReference type="CDD" id="cd02549">
    <property type="entry name" value="Peptidase_C39A"/>
    <property type="match status" value="1"/>
</dbReference>
<reference evidence="3" key="1">
    <citation type="submission" date="2016-10" db="EMBL/GenBank/DDBJ databases">
        <authorList>
            <person name="Varghese N."/>
            <person name="Submissions S."/>
        </authorList>
    </citation>
    <scope>NUCLEOTIDE SEQUENCE [LARGE SCALE GENOMIC DNA]</scope>
    <source>
        <strain evidence="3">LMG 24016</strain>
    </source>
</reference>
<dbReference type="Proteomes" id="UP000243606">
    <property type="component" value="Unassembled WGS sequence"/>
</dbReference>
<protein>
    <submittedName>
        <fullName evidence="2">Tetratricopeptide repeat-containing protein</fullName>
    </submittedName>
</protein>
<dbReference type="Gene3D" id="1.25.40.10">
    <property type="entry name" value="Tetratricopeptide repeat domain"/>
    <property type="match status" value="1"/>
</dbReference>
<dbReference type="EMBL" id="FOQL01000004">
    <property type="protein sequence ID" value="SFI93023.1"/>
    <property type="molecule type" value="Genomic_DNA"/>
</dbReference>
<proteinExistence type="predicted"/>
<accession>A0A1I3M7T1</accession>
<dbReference type="InterPro" id="IPR039564">
    <property type="entry name" value="Peptidase_C39-like"/>
</dbReference>
<organism evidence="2 3">
    <name type="scientific">Pseudomonas guineae</name>
    <dbReference type="NCBI Taxonomy" id="425504"/>
    <lineage>
        <taxon>Bacteria</taxon>
        <taxon>Pseudomonadati</taxon>
        <taxon>Pseudomonadota</taxon>
        <taxon>Gammaproteobacteria</taxon>
        <taxon>Pseudomonadales</taxon>
        <taxon>Pseudomonadaceae</taxon>
        <taxon>Pseudomonas</taxon>
    </lineage>
</organism>
<dbReference type="InterPro" id="IPR011990">
    <property type="entry name" value="TPR-like_helical_dom_sf"/>
</dbReference>
<dbReference type="AlphaFoldDB" id="A0A1I3M7T1"/>